<evidence type="ECO:0000256" key="1">
    <source>
        <dbReference type="SAM" id="MobiDB-lite"/>
    </source>
</evidence>
<feature type="region of interest" description="Disordered" evidence="1">
    <location>
        <begin position="147"/>
        <end position="169"/>
    </location>
</feature>
<reference evidence="2" key="1">
    <citation type="submission" date="2021-01" db="EMBL/GenBank/DDBJ databases">
        <authorList>
            <person name="Corre E."/>
            <person name="Pelletier E."/>
            <person name="Niang G."/>
            <person name="Scheremetjew M."/>
            <person name="Finn R."/>
            <person name="Kale V."/>
            <person name="Holt S."/>
            <person name="Cochrane G."/>
            <person name="Meng A."/>
            <person name="Brown T."/>
            <person name="Cohen L."/>
        </authorList>
    </citation>
    <scope>NUCLEOTIDE SEQUENCE</scope>
    <source>
        <strain evidence="2">ATCC 50979</strain>
    </source>
</reference>
<sequence>MYHCPVCDIQFKSHPKTISSHESGFKHRSAVQARDFMKKKEQEKERLRQKDLAAVFGNDAATVSLPKAATTPAAAETSEGGEEYRALSAAAAAAAQRSAAHRAAAWAPPSQPAVGQPVVAGPDSTTDLVRRAADHVAAVADSVQAHKRATDEAAAPVVVRKRRRKERPL</sequence>
<organism evidence="2">
    <name type="scientific">Sexangularia sp. CB-2014</name>
    <dbReference type="NCBI Taxonomy" id="1486929"/>
    <lineage>
        <taxon>Eukaryota</taxon>
        <taxon>Amoebozoa</taxon>
        <taxon>Tubulinea</taxon>
        <taxon>Elardia</taxon>
        <taxon>Arcellinida</taxon>
        <taxon>Arcellinida incertae sedis</taxon>
        <taxon>Sexangularia</taxon>
    </lineage>
</organism>
<accession>A0A7S1VBG1</accession>
<proteinExistence type="predicted"/>
<gene>
    <name evidence="2" type="ORF">SSP0437_LOCUS4669</name>
</gene>
<evidence type="ECO:0008006" key="3">
    <source>
        <dbReference type="Google" id="ProtNLM"/>
    </source>
</evidence>
<name>A0A7S1VBG1_9EUKA</name>
<protein>
    <recommendedName>
        <fullName evidence="3">Matrin-type domain-containing protein</fullName>
    </recommendedName>
</protein>
<dbReference type="AlphaFoldDB" id="A0A7S1VBG1"/>
<feature type="region of interest" description="Disordered" evidence="1">
    <location>
        <begin position="102"/>
        <end position="122"/>
    </location>
</feature>
<dbReference type="EMBL" id="HBGL01006082">
    <property type="protein sequence ID" value="CAD9294045.1"/>
    <property type="molecule type" value="Transcribed_RNA"/>
</dbReference>
<feature type="compositionally biased region" description="Basic residues" evidence="1">
    <location>
        <begin position="159"/>
        <end position="169"/>
    </location>
</feature>
<dbReference type="Gene3D" id="3.30.160.60">
    <property type="entry name" value="Classic Zinc Finger"/>
    <property type="match status" value="1"/>
</dbReference>
<evidence type="ECO:0000313" key="2">
    <source>
        <dbReference type="EMBL" id="CAD9294045.1"/>
    </source>
</evidence>